<keyword evidence="3" id="KW-1185">Reference proteome</keyword>
<feature type="compositionally biased region" description="Acidic residues" evidence="1">
    <location>
        <begin position="195"/>
        <end position="205"/>
    </location>
</feature>
<dbReference type="AlphaFoldDB" id="A0A1Y1IGK5"/>
<gene>
    <name evidence="2" type="ORF">KFL_003820020</name>
</gene>
<evidence type="ECO:0000256" key="1">
    <source>
        <dbReference type="SAM" id="MobiDB-lite"/>
    </source>
</evidence>
<evidence type="ECO:0000313" key="3">
    <source>
        <dbReference type="Proteomes" id="UP000054558"/>
    </source>
</evidence>
<reference evidence="2 3" key="1">
    <citation type="journal article" date="2014" name="Nat. Commun.">
        <title>Klebsormidium flaccidum genome reveals primary factors for plant terrestrial adaptation.</title>
        <authorList>
            <person name="Hori K."/>
            <person name="Maruyama F."/>
            <person name="Fujisawa T."/>
            <person name="Togashi T."/>
            <person name="Yamamoto N."/>
            <person name="Seo M."/>
            <person name="Sato S."/>
            <person name="Yamada T."/>
            <person name="Mori H."/>
            <person name="Tajima N."/>
            <person name="Moriyama T."/>
            <person name="Ikeuchi M."/>
            <person name="Watanabe M."/>
            <person name="Wada H."/>
            <person name="Kobayashi K."/>
            <person name="Saito M."/>
            <person name="Masuda T."/>
            <person name="Sasaki-Sekimoto Y."/>
            <person name="Mashiguchi K."/>
            <person name="Awai K."/>
            <person name="Shimojima M."/>
            <person name="Masuda S."/>
            <person name="Iwai M."/>
            <person name="Nobusawa T."/>
            <person name="Narise T."/>
            <person name="Kondo S."/>
            <person name="Saito H."/>
            <person name="Sato R."/>
            <person name="Murakawa M."/>
            <person name="Ihara Y."/>
            <person name="Oshima-Yamada Y."/>
            <person name="Ohtaka K."/>
            <person name="Satoh M."/>
            <person name="Sonobe K."/>
            <person name="Ishii M."/>
            <person name="Ohtani R."/>
            <person name="Kanamori-Sato M."/>
            <person name="Honoki R."/>
            <person name="Miyazaki D."/>
            <person name="Mochizuki H."/>
            <person name="Umetsu J."/>
            <person name="Higashi K."/>
            <person name="Shibata D."/>
            <person name="Kamiya Y."/>
            <person name="Sato N."/>
            <person name="Nakamura Y."/>
            <person name="Tabata S."/>
            <person name="Ida S."/>
            <person name="Kurokawa K."/>
            <person name="Ohta H."/>
        </authorList>
    </citation>
    <scope>NUCLEOTIDE SEQUENCE [LARGE SCALE GENOMIC DNA]</scope>
    <source>
        <strain evidence="2 3">NIES-2285</strain>
    </source>
</reference>
<accession>A0A1Y1IGK5</accession>
<feature type="region of interest" description="Disordered" evidence="1">
    <location>
        <begin position="81"/>
        <end position="117"/>
    </location>
</feature>
<organism evidence="2 3">
    <name type="scientific">Klebsormidium nitens</name>
    <name type="common">Green alga</name>
    <name type="synonym">Ulothrix nitens</name>
    <dbReference type="NCBI Taxonomy" id="105231"/>
    <lineage>
        <taxon>Eukaryota</taxon>
        <taxon>Viridiplantae</taxon>
        <taxon>Streptophyta</taxon>
        <taxon>Klebsormidiophyceae</taxon>
        <taxon>Klebsormidiales</taxon>
        <taxon>Klebsormidiaceae</taxon>
        <taxon>Klebsormidium</taxon>
    </lineage>
</organism>
<dbReference type="OMA" id="FGAFEHP"/>
<protein>
    <submittedName>
        <fullName evidence="2">Uncharacterized protein</fullName>
    </submittedName>
</protein>
<feature type="region of interest" description="Disordered" evidence="1">
    <location>
        <begin position="178"/>
        <end position="283"/>
    </location>
</feature>
<dbReference type="Pfam" id="PF14223">
    <property type="entry name" value="Retrotran_gag_2"/>
    <property type="match status" value="1"/>
</dbReference>
<proteinExistence type="predicted"/>
<name>A0A1Y1IGK5_KLENI</name>
<evidence type="ECO:0000313" key="2">
    <source>
        <dbReference type="EMBL" id="GAQ87847.1"/>
    </source>
</evidence>
<dbReference type="OrthoDB" id="1845088at2759"/>
<dbReference type="EMBL" id="DF237331">
    <property type="protein sequence ID" value="GAQ87847.1"/>
    <property type="molecule type" value="Genomic_DNA"/>
</dbReference>
<feature type="compositionally biased region" description="Basic and acidic residues" evidence="1">
    <location>
        <begin position="235"/>
        <end position="279"/>
    </location>
</feature>
<feature type="compositionally biased region" description="Basic and acidic residues" evidence="1">
    <location>
        <begin position="206"/>
        <end position="224"/>
    </location>
</feature>
<dbReference type="Proteomes" id="UP000054558">
    <property type="component" value="Unassembled WGS sequence"/>
</dbReference>
<sequence length="303" mass="35165">MKLKPKQAIVEYLGEFREIKLDLEPANQTVDDMELAVHALTGLPKEYSSLVEILENGEMELSLDNIQSKLVQREQKLKMEAEIESKSSEEEEEEERDTSMAFSARRWNHSNSRPAERGAEVVMKKGVCQIVVDNVVQLQALQQNGLWRIETVGAEQKSFFTRRSIKREDRETVRKQEKTVKEKKEEKRTVKMIEVDLDEESEENEERNVEKSEEEKEKEKERTGEVSVSEEKEETSEKSAKGAESVEGKTEETKRNESARERVQETRDEGDGRYPDRQRRSTIKFGAIGDGFVWTTPKSKYKR</sequence>
<feature type="compositionally biased region" description="Basic and acidic residues" evidence="1">
    <location>
        <begin position="178"/>
        <end position="194"/>
    </location>
</feature>